<name>A0ABW8T658_9CLOT</name>
<accession>A0ABW8T658</accession>
<sequence>MNFKWTKNCIYEKSASRIKARISETHKKLEDIYPPNEKIISHITNLKISQKNPYLIQDSVVLSSRKISDNQYEDIGIAPSLGFKDRQEVLWGTEEEIRRNIPEIFHNLIYDLILCNSELDIDVYNIVCDHVSYAKYSTYYRILNNRPECIPAYYYCVFEDDIFNNIDSARESAIDYLFSKSNCRASFEKIFIEFCSATDSYTKLDKKIEKDLVIPHVIPLLRQFVPDINSLGLRVKDIIESDLEKSKALAFIPPDMNLHFEKLITISDNYVNELEYLQNAYISKIYGGEF</sequence>
<dbReference type="Proteomes" id="UP001623591">
    <property type="component" value="Unassembled WGS sequence"/>
</dbReference>
<reference evidence="1 2" key="1">
    <citation type="submission" date="2024-11" db="EMBL/GenBank/DDBJ databases">
        <authorList>
            <person name="Heng Y.C."/>
            <person name="Lim A.C.H."/>
            <person name="Lee J.K.Y."/>
            <person name="Kittelmann S."/>
        </authorList>
    </citation>
    <scope>NUCLEOTIDE SEQUENCE [LARGE SCALE GENOMIC DNA]</scope>
    <source>
        <strain evidence="1 2">WILCCON 0185</strain>
    </source>
</reference>
<protein>
    <submittedName>
        <fullName evidence="1">Uncharacterized protein</fullName>
    </submittedName>
</protein>
<evidence type="ECO:0000313" key="1">
    <source>
        <dbReference type="EMBL" id="MFL0248029.1"/>
    </source>
</evidence>
<comment type="caution">
    <text evidence="1">The sequence shown here is derived from an EMBL/GenBank/DDBJ whole genome shotgun (WGS) entry which is preliminary data.</text>
</comment>
<keyword evidence="2" id="KW-1185">Reference proteome</keyword>
<organism evidence="1 2">
    <name type="scientific">Candidatus Clostridium stratigraminis</name>
    <dbReference type="NCBI Taxonomy" id="3381661"/>
    <lineage>
        <taxon>Bacteria</taxon>
        <taxon>Bacillati</taxon>
        <taxon>Bacillota</taxon>
        <taxon>Clostridia</taxon>
        <taxon>Eubacteriales</taxon>
        <taxon>Clostridiaceae</taxon>
        <taxon>Clostridium</taxon>
    </lineage>
</organism>
<proteinExistence type="predicted"/>
<evidence type="ECO:0000313" key="2">
    <source>
        <dbReference type="Proteomes" id="UP001623591"/>
    </source>
</evidence>
<dbReference type="EMBL" id="JBJHZZ010000011">
    <property type="protein sequence ID" value="MFL0248029.1"/>
    <property type="molecule type" value="Genomic_DNA"/>
</dbReference>
<gene>
    <name evidence="1" type="ORF">ACJDUG_13755</name>
</gene>
<dbReference type="RefSeq" id="WP_406770457.1">
    <property type="nucleotide sequence ID" value="NZ_JBJHZZ010000011.1"/>
</dbReference>